<sequence length="121" mass="13776">MRERGVVTLLVGQWLPIKGPRFKSLSGSSLFLKAPLCPPSTKWVDRSLRPGEKFRNSDNLEKGRRLIAHSVWLFSATVWDKRKSQSLLVFYSDFLLRHDRTTTGCSSSSDGPVDSLRQIRN</sequence>
<dbReference type="AlphaFoldDB" id="A0AAV4CZ06"/>
<organism evidence="2 3">
    <name type="scientific">Plakobranchus ocellatus</name>
    <dbReference type="NCBI Taxonomy" id="259542"/>
    <lineage>
        <taxon>Eukaryota</taxon>
        <taxon>Metazoa</taxon>
        <taxon>Spiralia</taxon>
        <taxon>Lophotrochozoa</taxon>
        <taxon>Mollusca</taxon>
        <taxon>Gastropoda</taxon>
        <taxon>Heterobranchia</taxon>
        <taxon>Euthyneura</taxon>
        <taxon>Panpulmonata</taxon>
        <taxon>Sacoglossa</taxon>
        <taxon>Placobranchoidea</taxon>
        <taxon>Plakobranchidae</taxon>
        <taxon>Plakobranchus</taxon>
    </lineage>
</organism>
<proteinExistence type="predicted"/>
<gene>
    <name evidence="2" type="ORF">PoB_006364200</name>
</gene>
<protein>
    <submittedName>
        <fullName evidence="2">Uncharacterized protein</fullName>
    </submittedName>
</protein>
<keyword evidence="3" id="KW-1185">Reference proteome</keyword>
<feature type="region of interest" description="Disordered" evidence="1">
    <location>
        <begin position="100"/>
        <end position="121"/>
    </location>
</feature>
<evidence type="ECO:0000313" key="3">
    <source>
        <dbReference type="Proteomes" id="UP000735302"/>
    </source>
</evidence>
<reference evidence="2 3" key="1">
    <citation type="journal article" date="2021" name="Elife">
        <title>Chloroplast acquisition without the gene transfer in kleptoplastic sea slugs, Plakobranchus ocellatus.</title>
        <authorList>
            <person name="Maeda T."/>
            <person name="Takahashi S."/>
            <person name="Yoshida T."/>
            <person name="Shimamura S."/>
            <person name="Takaki Y."/>
            <person name="Nagai Y."/>
            <person name="Toyoda A."/>
            <person name="Suzuki Y."/>
            <person name="Arimoto A."/>
            <person name="Ishii H."/>
            <person name="Satoh N."/>
            <person name="Nishiyama T."/>
            <person name="Hasebe M."/>
            <person name="Maruyama T."/>
            <person name="Minagawa J."/>
            <person name="Obokata J."/>
            <person name="Shigenobu S."/>
        </authorList>
    </citation>
    <scope>NUCLEOTIDE SEQUENCE [LARGE SCALE GENOMIC DNA]</scope>
</reference>
<evidence type="ECO:0000313" key="2">
    <source>
        <dbReference type="EMBL" id="GFO37137.1"/>
    </source>
</evidence>
<comment type="caution">
    <text evidence="2">The sequence shown here is derived from an EMBL/GenBank/DDBJ whole genome shotgun (WGS) entry which is preliminary data.</text>
</comment>
<evidence type="ECO:0000256" key="1">
    <source>
        <dbReference type="SAM" id="MobiDB-lite"/>
    </source>
</evidence>
<accession>A0AAV4CZ06</accession>
<name>A0AAV4CZ06_9GAST</name>
<dbReference type="EMBL" id="BLXT01007177">
    <property type="protein sequence ID" value="GFO37137.1"/>
    <property type="molecule type" value="Genomic_DNA"/>
</dbReference>
<dbReference type="Proteomes" id="UP000735302">
    <property type="component" value="Unassembled WGS sequence"/>
</dbReference>